<comment type="caution">
    <text evidence="1">The sequence shown here is derived from an EMBL/GenBank/DDBJ whole genome shotgun (WGS) entry which is preliminary data.</text>
</comment>
<gene>
    <name evidence="1" type="ORF">E2C01_075614</name>
</gene>
<dbReference type="Proteomes" id="UP000324222">
    <property type="component" value="Unassembled WGS sequence"/>
</dbReference>
<proteinExistence type="predicted"/>
<sequence length="63" mass="7137">MVYDHPLIAAIQVSHVSINTSLGEWRLTVMPHCHSRRLSSGCRTPSPRTADPAWLWRSVPRSD</sequence>
<evidence type="ECO:0000313" key="1">
    <source>
        <dbReference type="EMBL" id="MPC81014.1"/>
    </source>
</evidence>
<reference evidence="1 2" key="1">
    <citation type="submission" date="2019-05" db="EMBL/GenBank/DDBJ databases">
        <title>Another draft genome of Portunus trituberculatus and its Hox gene families provides insights of decapod evolution.</title>
        <authorList>
            <person name="Jeong J.-H."/>
            <person name="Song I."/>
            <person name="Kim S."/>
            <person name="Choi T."/>
            <person name="Kim D."/>
            <person name="Ryu S."/>
            <person name="Kim W."/>
        </authorList>
    </citation>
    <scope>NUCLEOTIDE SEQUENCE [LARGE SCALE GENOMIC DNA]</scope>
    <source>
        <tissue evidence="1">Muscle</tissue>
    </source>
</reference>
<name>A0A5B7IKP7_PORTR</name>
<organism evidence="1 2">
    <name type="scientific">Portunus trituberculatus</name>
    <name type="common">Swimming crab</name>
    <name type="synonym">Neptunus trituberculatus</name>
    <dbReference type="NCBI Taxonomy" id="210409"/>
    <lineage>
        <taxon>Eukaryota</taxon>
        <taxon>Metazoa</taxon>
        <taxon>Ecdysozoa</taxon>
        <taxon>Arthropoda</taxon>
        <taxon>Crustacea</taxon>
        <taxon>Multicrustacea</taxon>
        <taxon>Malacostraca</taxon>
        <taxon>Eumalacostraca</taxon>
        <taxon>Eucarida</taxon>
        <taxon>Decapoda</taxon>
        <taxon>Pleocyemata</taxon>
        <taxon>Brachyura</taxon>
        <taxon>Eubrachyura</taxon>
        <taxon>Portunoidea</taxon>
        <taxon>Portunidae</taxon>
        <taxon>Portuninae</taxon>
        <taxon>Portunus</taxon>
    </lineage>
</organism>
<dbReference type="EMBL" id="VSRR010055665">
    <property type="protein sequence ID" value="MPC81014.1"/>
    <property type="molecule type" value="Genomic_DNA"/>
</dbReference>
<accession>A0A5B7IKP7</accession>
<dbReference type="AlphaFoldDB" id="A0A5B7IKP7"/>
<evidence type="ECO:0000313" key="2">
    <source>
        <dbReference type="Proteomes" id="UP000324222"/>
    </source>
</evidence>
<keyword evidence="2" id="KW-1185">Reference proteome</keyword>
<protein>
    <submittedName>
        <fullName evidence="1">Uncharacterized protein</fullName>
    </submittedName>
</protein>